<keyword evidence="3" id="KW-1185">Reference proteome</keyword>
<reference evidence="2" key="1">
    <citation type="submission" date="2022-01" db="EMBL/GenBank/DDBJ databases">
        <title>Draft genome of Methanogenium marinum DSM 15558.</title>
        <authorList>
            <person name="Chen S.-C."/>
            <person name="You Y.-T."/>
        </authorList>
    </citation>
    <scope>NUCLEOTIDE SEQUENCE</scope>
    <source>
        <strain evidence="2">DSM 15558</strain>
    </source>
</reference>
<dbReference type="Gene3D" id="3.40.710.10">
    <property type="entry name" value="DD-peptidase/beta-lactamase superfamily"/>
    <property type="match status" value="1"/>
</dbReference>
<gene>
    <name evidence="2" type="ORF">L0665_09410</name>
</gene>
<keyword evidence="2" id="KW-0378">Hydrolase</keyword>
<dbReference type="AlphaFoldDB" id="A0A9Q4KQS8"/>
<proteinExistence type="predicted"/>
<comment type="caution">
    <text evidence="2">The sequence shown here is derived from an EMBL/GenBank/DDBJ whole genome shotgun (WGS) entry which is preliminary data.</text>
</comment>
<dbReference type="SUPFAM" id="SSF56601">
    <property type="entry name" value="beta-lactamase/transpeptidase-like"/>
    <property type="match status" value="1"/>
</dbReference>
<dbReference type="Pfam" id="PF00144">
    <property type="entry name" value="Beta-lactamase"/>
    <property type="match status" value="1"/>
</dbReference>
<name>A0A9Q4KQS8_9EURY</name>
<evidence type="ECO:0000313" key="2">
    <source>
        <dbReference type="EMBL" id="MDE4908823.1"/>
    </source>
</evidence>
<feature type="domain" description="Beta-lactamase-related" evidence="1">
    <location>
        <begin position="43"/>
        <end position="373"/>
    </location>
</feature>
<accession>A0A9Q4KQS8</accession>
<sequence length="507" mass="54495">MVCLCAILVFFAGCTTSSVDDVQDTAEMSSDYVSEFADFDVFVGETLDTYQVPGAYVGIVTGDGVIISEGYGVLGVGSTAPVDENTRFQLASTSKFITATQLGTLVSAGGADWDTPLREYIPGFAMMDEYAGEHATLRDMLEHRSGLRPYDCGLLGRLNLTDAEILERVKYMQPGSSFRDRYQYSNVGFFIAGEVAAVADGTSWEDSLDKRIFTPLRMTRSGGDYATLFLDENHVDGSMQDGKAVIPMTLESAGLNGAGDVVSTGADMTRWMTLVLNEGTFEGNEVISSDVMSEILASSPTMGNGGGGPLHDPNGLTQMGSETYYFGRDRVVEKNGALDGVRTIVTLVPEKDIGIVVLANKHLTVFPEAVRAEFLERVCGESGVDLQARILEHQAAWYAMGVMAEPPASSAPASVQPEEIAGMYESNLYGPLVITSGAVDGITDGEFSLSLGRVAYPGILRHWDGNTYQAVWKDPDDAPDIFTFTVEDDGSVSGFEGEVMGEFKKVQ</sequence>
<organism evidence="2 3">
    <name type="scientific">Methanogenium marinum</name>
    <dbReference type="NCBI Taxonomy" id="348610"/>
    <lineage>
        <taxon>Archaea</taxon>
        <taxon>Methanobacteriati</taxon>
        <taxon>Methanobacteriota</taxon>
        <taxon>Stenosarchaea group</taxon>
        <taxon>Methanomicrobia</taxon>
        <taxon>Methanomicrobiales</taxon>
        <taxon>Methanomicrobiaceae</taxon>
        <taxon>Methanogenium</taxon>
    </lineage>
</organism>
<dbReference type="PANTHER" id="PTHR46825:SF15">
    <property type="entry name" value="BETA-LACTAMASE-RELATED DOMAIN-CONTAINING PROTEIN"/>
    <property type="match status" value="1"/>
</dbReference>
<dbReference type="InterPro" id="IPR050491">
    <property type="entry name" value="AmpC-like"/>
</dbReference>
<protein>
    <submittedName>
        <fullName evidence="2">Serine hydrolase</fullName>
    </submittedName>
</protein>
<dbReference type="GO" id="GO:0016787">
    <property type="term" value="F:hydrolase activity"/>
    <property type="evidence" value="ECO:0007669"/>
    <property type="project" value="UniProtKB-KW"/>
</dbReference>
<dbReference type="EMBL" id="JAKELO010000002">
    <property type="protein sequence ID" value="MDE4908823.1"/>
    <property type="molecule type" value="Genomic_DNA"/>
</dbReference>
<dbReference type="InterPro" id="IPR001466">
    <property type="entry name" value="Beta-lactam-related"/>
</dbReference>
<dbReference type="PANTHER" id="PTHR46825">
    <property type="entry name" value="D-ALANYL-D-ALANINE-CARBOXYPEPTIDASE/ENDOPEPTIDASE AMPH"/>
    <property type="match status" value="1"/>
</dbReference>
<evidence type="ECO:0000313" key="3">
    <source>
        <dbReference type="Proteomes" id="UP001143747"/>
    </source>
</evidence>
<dbReference type="InterPro" id="IPR012338">
    <property type="entry name" value="Beta-lactam/transpept-like"/>
</dbReference>
<dbReference type="Proteomes" id="UP001143747">
    <property type="component" value="Unassembled WGS sequence"/>
</dbReference>
<dbReference type="Gene3D" id="2.40.128.600">
    <property type="match status" value="1"/>
</dbReference>
<evidence type="ECO:0000259" key="1">
    <source>
        <dbReference type="Pfam" id="PF00144"/>
    </source>
</evidence>
<dbReference type="RefSeq" id="WP_274925434.1">
    <property type="nucleotide sequence ID" value="NZ_JAKELO010000002.1"/>
</dbReference>